<dbReference type="InterPro" id="IPR014710">
    <property type="entry name" value="RmlC-like_jellyroll"/>
</dbReference>
<dbReference type="Proteomes" id="UP000077519">
    <property type="component" value="Unassembled WGS sequence"/>
</dbReference>
<accession>A0A177Y865</accession>
<evidence type="ECO:0000259" key="2">
    <source>
        <dbReference type="PROSITE" id="PS50943"/>
    </source>
</evidence>
<dbReference type="InterPro" id="IPR010982">
    <property type="entry name" value="Lambda_DNA-bd_dom_sf"/>
</dbReference>
<dbReference type="RefSeq" id="WP_167674338.1">
    <property type="nucleotide sequence ID" value="NZ_LVHI01000037.1"/>
</dbReference>
<keyword evidence="1" id="KW-0238">DNA-binding</keyword>
<dbReference type="PROSITE" id="PS50943">
    <property type="entry name" value="HTH_CROC1"/>
    <property type="match status" value="1"/>
</dbReference>
<evidence type="ECO:0000256" key="1">
    <source>
        <dbReference type="ARBA" id="ARBA00023125"/>
    </source>
</evidence>
<dbReference type="GO" id="GO:0003677">
    <property type="term" value="F:DNA binding"/>
    <property type="evidence" value="ECO:0007669"/>
    <property type="project" value="UniProtKB-KW"/>
</dbReference>
<dbReference type="GO" id="GO:0005829">
    <property type="term" value="C:cytosol"/>
    <property type="evidence" value="ECO:0007669"/>
    <property type="project" value="TreeGrafter"/>
</dbReference>
<gene>
    <name evidence="3" type="ORF">A3K89_10555</name>
</gene>
<dbReference type="PANTHER" id="PTHR46797">
    <property type="entry name" value="HTH-TYPE TRANSCRIPTIONAL REGULATOR"/>
    <property type="match status" value="1"/>
</dbReference>
<protein>
    <recommendedName>
        <fullName evidence="2">HTH cro/C1-type domain-containing protein</fullName>
    </recommendedName>
</protein>
<evidence type="ECO:0000313" key="3">
    <source>
        <dbReference type="EMBL" id="OAK51712.1"/>
    </source>
</evidence>
<dbReference type="PANTHER" id="PTHR46797:SF1">
    <property type="entry name" value="METHYLPHOSPHONATE SYNTHASE"/>
    <property type="match status" value="1"/>
</dbReference>
<dbReference type="InterPro" id="IPR011051">
    <property type="entry name" value="RmlC_Cupin_sf"/>
</dbReference>
<proteinExistence type="predicted"/>
<dbReference type="CDD" id="cd00093">
    <property type="entry name" value="HTH_XRE"/>
    <property type="match status" value="1"/>
</dbReference>
<feature type="domain" description="HTH cro/C1-type" evidence="2">
    <location>
        <begin position="27"/>
        <end position="81"/>
    </location>
</feature>
<dbReference type="Gene3D" id="2.60.120.10">
    <property type="entry name" value="Jelly Rolls"/>
    <property type="match status" value="1"/>
</dbReference>
<reference evidence="3 4" key="1">
    <citation type="submission" date="2016-03" db="EMBL/GenBank/DDBJ databases">
        <title>Genome sequence of Rhodococcus kyotonensis KB10.</title>
        <authorList>
            <person name="Jeong H."/>
            <person name="Hong C.E."/>
            <person name="Jo S.H."/>
            <person name="Park J.M."/>
        </authorList>
    </citation>
    <scope>NUCLEOTIDE SEQUENCE [LARGE SCALE GENOMIC DNA]</scope>
    <source>
        <strain evidence="3 4">KB10</strain>
    </source>
</reference>
<dbReference type="CDD" id="cd02209">
    <property type="entry name" value="cupin_XRE_C"/>
    <property type="match status" value="1"/>
</dbReference>
<dbReference type="Gene3D" id="1.10.260.40">
    <property type="entry name" value="lambda repressor-like DNA-binding domains"/>
    <property type="match status" value="1"/>
</dbReference>
<dbReference type="InterPro" id="IPR001387">
    <property type="entry name" value="Cro/C1-type_HTH"/>
</dbReference>
<dbReference type="Pfam" id="PF07883">
    <property type="entry name" value="Cupin_2"/>
    <property type="match status" value="1"/>
</dbReference>
<dbReference type="InterPro" id="IPR013096">
    <property type="entry name" value="Cupin_2"/>
</dbReference>
<dbReference type="GO" id="GO:0003700">
    <property type="term" value="F:DNA-binding transcription factor activity"/>
    <property type="evidence" value="ECO:0007669"/>
    <property type="project" value="TreeGrafter"/>
</dbReference>
<dbReference type="AlphaFoldDB" id="A0A177Y865"/>
<dbReference type="EMBL" id="LVHI01000037">
    <property type="protein sequence ID" value="OAK51712.1"/>
    <property type="molecule type" value="Genomic_DNA"/>
</dbReference>
<evidence type="ECO:0000313" key="4">
    <source>
        <dbReference type="Proteomes" id="UP000077519"/>
    </source>
</evidence>
<name>A0A177Y865_9NOCA</name>
<sequence length="202" mass="21664">MIDSGGSESTEDGVLTQSFLNQVGSRIRLLRTGRDMTVQQLADQAQVSRRLLTQIEHGQANPSLVAVTRIARSLGTDFTELLSDTVPGEAAIEKIPADEHLLVWTSPAGSTAHLLVSTPGVRAADLWSWVLVPGDSYGGMPDAQGSFELFHVTSGELTLTADDEVATIAAGESARLRSDRAYRYVNNGSVPTEFLRTVALAR</sequence>
<comment type="caution">
    <text evidence="3">The sequence shown here is derived from an EMBL/GenBank/DDBJ whole genome shotgun (WGS) entry which is preliminary data.</text>
</comment>
<dbReference type="Pfam" id="PF13560">
    <property type="entry name" value="HTH_31"/>
    <property type="match status" value="1"/>
</dbReference>
<organism evidence="3 4">
    <name type="scientific">Rhodococcoides kyotonense</name>
    <dbReference type="NCBI Taxonomy" id="398843"/>
    <lineage>
        <taxon>Bacteria</taxon>
        <taxon>Bacillati</taxon>
        <taxon>Actinomycetota</taxon>
        <taxon>Actinomycetes</taxon>
        <taxon>Mycobacteriales</taxon>
        <taxon>Nocardiaceae</taxon>
        <taxon>Rhodococcoides</taxon>
    </lineage>
</organism>
<keyword evidence="4" id="KW-1185">Reference proteome</keyword>
<dbReference type="SUPFAM" id="SSF51182">
    <property type="entry name" value="RmlC-like cupins"/>
    <property type="match status" value="1"/>
</dbReference>
<dbReference type="SUPFAM" id="SSF47413">
    <property type="entry name" value="lambda repressor-like DNA-binding domains"/>
    <property type="match status" value="1"/>
</dbReference>
<dbReference type="SMART" id="SM00530">
    <property type="entry name" value="HTH_XRE"/>
    <property type="match status" value="1"/>
</dbReference>
<dbReference type="InterPro" id="IPR050807">
    <property type="entry name" value="TransReg_Diox_bact_type"/>
</dbReference>